<evidence type="ECO:0000313" key="3">
    <source>
        <dbReference type="EMBL" id="RBP04171.1"/>
    </source>
</evidence>
<feature type="transmembrane region" description="Helical" evidence="2">
    <location>
        <begin position="288"/>
        <end position="311"/>
    </location>
</feature>
<evidence type="ECO:0000313" key="4">
    <source>
        <dbReference type="Proteomes" id="UP000253529"/>
    </source>
</evidence>
<keyword evidence="2" id="KW-1133">Transmembrane helix</keyword>
<feature type="transmembrane region" description="Helical" evidence="2">
    <location>
        <begin position="65"/>
        <end position="85"/>
    </location>
</feature>
<feature type="transmembrane region" description="Helical" evidence="2">
    <location>
        <begin position="247"/>
        <end position="276"/>
    </location>
</feature>
<dbReference type="PANTHER" id="PTHR43298">
    <property type="entry name" value="MULTIDRUG RESISTANCE PROTEIN NORM-RELATED"/>
    <property type="match status" value="1"/>
</dbReference>
<dbReference type="InterPro" id="IPR002528">
    <property type="entry name" value="MATE_fam"/>
</dbReference>
<name>A0A366EP53_9HYPH</name>
<feature type="transmembrane region" description="Helical" evidence="2">
    <location>
        <begin position="21"/>
        <end position="45"/>
    </location>
</feature>
<keyword evidence="2" id="KW-0812">Transmembrane</keyword>
<keyword evidence="4" id="KW-1185">Reference proteome</keyword>
<dbReference type="InterPro" id="IPR050222">
    <property type="entry name" value="MATE_MdtK"/>
</dbReference>
<dbReference type="AlphaFoldDB" id="A0A366EP53"/>
<dbReference type="Proteomes" id="UP000253529">
    <property type="component" value="Unassembled WGS sequence"/>
</dbReference>
<dbReference type="OrthoDB" id="9780160at2"/>
<feature type="transmembrane region" description="Helical" evidence="2">
    <location>
        <begin position="405"/>
        <end position="426"/>
    </location>
</feature>
<feature type="transmembrane region" description="Helical" evidence="2">
    <location>
        <begin position="432"/>
        <end position="451"/>
    </location>
</feature>
<accession>A0A366EP53</accession>
<dbReference type="RefSeq" id="WP_113892250.1">
    <property type="nucleotide sequence ID" value="NZ_QNRK01000040.1"/>
</dbReference>
<comment type="caution">
    <text evidence="3">The sequence shown here is derived from an EMBL/GenBank/DDBJ whole genome shotgun (WGS) entry which is preliminary data.</text>
</comment>
<dbReference type="GO" id="GO:0005886">
    <property type="term" value="C:plasma membrane"/>
    <property type="evidence" value="ECO:0007669"/>
    <property type="project" value="TreeGrafter"/>
</dbReference>
<dbReference type="PANTHER" id="PTHR43298:SF2">
    <property type="entry name" value="FMN_FAD EXPORTER YEEO-RELATED"/>
    <property type="match status" value="1"/>
</dbReference>
<feature type="transmembrane region" description="Helical" evidence="2">
    <location>
        <begin position="366"/>
        <end position="384"/>
    </location>
</feature>
<gene>
    <name evidence="3" type="ORF">DFR50_14044</name>
</gene>
<protein>
    <submittedName>
        <fullName evidence="3">MATE family multidrug resistance protein</fullName>
    </submittedName>
</protein>
<feature type="transmembrane region" description="Helical" evidence="2">
    <location>
        <begin position="323"/>
        <end position="346"/>
    </location>
</feature>
<feature type="transmembrane region" description="Helical" evidence="2">
    <location>
        <begin position="173"/>
        <end position="193"/>
    </location>
</feature>
<feature type="transmembrane region" description="Helical" evidence="2">
    <location>
        <begin position="142"/>
        <end position="166"/>
    </location>
</feature>
<proteinExistence type="predicted"/>
<dbReference type="NCBIfam" id="TIGR00797">
    <property type="entry name" value="matE"/>
    <property type="match status" value="1"/>
</dbReference>
<dbReference type="CDD" id="cd13131">
    <property type="entry name" value="MATE_NorM_like"/>
    <property type="match status" value="1"/>
</dbReference>
<feature type="transmembrane region" description="Helical" evidence="2">
    <location>
        <begin position="199"/>
        <end position="226"/>
    </location>
</feature>
<keyword evidence="1" id="KW-0813">Transport</keyword>
<dbReference type="GO" id="GO:0015297">
    <property type="term" value="F:antiporter activity"/>
    <property type="evidence" value="ECO:0007669"/>
    <property type="project" value="InterPro"/>
</dbReference>
<evidence type="ECO:0000256" key="2">
    <source>
        <dbReference type="SAM" id="Phobius"/>
    </source>
</evidence>
<dbReference type="Pfam" id="PF01554">
    <property type="entry name" value="MatE"/>
    <property type="match status" value="2"/>
</dbReference>
<keyword evidence="2" id="KW-0472">Membrane</keyword>
<sequence>MSAPSRADRWRARGALARETGATLALATPLILANLAVTLMTTTDYVMLGRLSPQALAAGALGFNLYQPAFLLGIGVVAAVSPIAAAKLGAGDALDGVRRSTHQALLTALVIAAVAWAFLSQTTAILTAIGEPPELAREAGRYMWAFQWGLAPSLMFFAGRSVFAAFERPREPLLAGLVAVGFNALANYALIFGKFGLPALGIAGSGLATTLSQTLMLILLVGFSLIDPRMRRLALFSPPWRFARDEFVALWRLGLPIGATIAAEVGVFAAATLAMGLIGPATLEAHTIALQIASLAFMVPLGLGQAATVRIGRAYGARDRSAIAHAGAAAFGLTLVFAVLSAATMIAIPKLLISGFLAVDAPANAATVRIAVSLLWIAAIFQVADASQATLANMLRGLHDSRWPLVIALLGYWGLGAPIGVALGFATPLGGVGVWIGLAAGLAAVALLLGARWLRKARGGFVADRPDQGAMNAVIGEAGSERPAITS</sequence>
<organism evidence="3 4">
    <name type="scientific">Roseiarcus fermentans</name>
    <dbReference type="NCBI Taxonomy" id="1473586"/>
    <lineage>
        <taxon>Bacteria</taxon>
        <taxon>Pseudomonadati</taxon>
        <taxon>Pseudomonadota</taxon>
        <taxon>Alphaproteobacteria</taxon>
        <taxon>Hyphomicrobiales</taxon>
        <taxon>Roseiarcaceae</taxon>
        <taxon>Roseiarcus</taxon>
    </lineage>
</organism>
<dbReference type="GO" id="GO:0042910">
    <property type="term" value="F:xenobiotic transmembrane transporter activity"/>
    <property type="evidence" value="ECO:0007669"/>
    <property type="project" value="InterPro"/>
</dbReference>
<evidence type="ECO:0000256" key="1">
    <source>
        <dbReference type="ARBA" id="ARBA00022448"/>
    </source>
</evidence>
<reference evidence="3 4" key="1">
    <citation type="submission" date="2018-06" db="EMBL/GenBank/DDBJ databases">
        <title>Genomic Encyclopedia of Type Strains, Phase IV (KMG-IV): sequencing the most valuable type-strain genomes for metagenomic binning, comparative biology and taxonomic classification.</title>
        <authorList>
            <person name="Goeker M."/>
        </authorList>
    </citation>
    <scope>NUCLEOTIDE SEQUENCE [LARGE SCALE GENOMIC DNA]</scope>
    <source>
        <strain evidence="3 4">DSM 24875</strain>
    </source>
</reference>
<feature type="transmembrane region" description="Helical" evidence="2">
    <location>
        <begin position="105"/>
        <end position="130"/>
    </location>
</feature>
<dbReference type="EMBL" id="QNRK01000040">
    <property type="protein sequence ID" value="RBP04171.1"/>
    <property type="molecule type" value="Genomic_DNA"/>
</dbReference>